<dbReference type="EMBL" id="LAZR01017854">
    <property type="protein sequence ID" value="KKL98688.1"/>
    <property type="molecule type" value="Genomic_DNA"/>
</dbReference>
<dbReference type="AlphaFoldDB" id="A0A0F9GIQ7"/>
<dbReference type="InterPro" id="IPR056209">
    <property type="entry name" value="SU10_adaptor"/>
</dbReference>
<dbReference type="Pfam" id="PF24175">
    <property type="entry name" value="SU10_adaptor"/>
    <property type="match status" value="1"/>
</dbReference>
<gene>
    <name evidence="1" type="ORF">LCGC14_1821920</name>
</gene>
<comment type="caution">
    <text evidence="1">The sequence shown here is derived from an EMBL/GenBank/DDBJ whole genome shotgun (WGS) entry which is preliminary data.</text>
</comment>
<sequence length="319" mass="35872">MPSLDTFEDIWKQTGLLLVQDITDTDILNTLQQGVNMSYDQLAKSYRFWWLQKEASVDLKPKYETGNILTTTQDGTTIVGTGTSWSGNVAAGDKILIAGDQEIYPIQSVDSDTGITLGTASDAVAYKGSSISTATSYKIFRDVYALSSDFFDMLRPHDAFAPFLIKPVGINRMRFLQELNFGGEGPPQHYTLASDETSSPPAQELIVEPFPDQRYTLYFDYVRQVTALSATSDVPLTPREFRDIHVYEAAADFAQFRANDPERGDRFRAIAEARKLVMMQHQKSRDTEDRPVIRPDLSAYRRVSVGAKRFDPNFSRNFG</sequence>
<proteinExistence type="predicted"/>
<protein>
    <submittedName>
        <fullName evidence="1">Uncharacterized protein</fullName>
    </submittedName>
</protein>
<organism evidence="1">
    <name type="scientific">marine sediment metagenome</name>
    <dbReference type="NCBI Taxonomy" id="412755"/>
    <lineage>
        <taxon>unclassified sequences</taxon>
        <taxon>metagenomes</taxon>
        <taxon>ecological metagenomes</taxon>
    </lineage>
</organism>
<evidence type="ECO:0000313" key="1">
    <source>
        <dbReference type="EMBL" id="KKL98688.1"/>
    </source>
</evidence>
<name>A0A0F9GIQ7_9ZZZZ</name>
<reference evidence="1" key="1">
    <citation type="journal article" date="2015" name="Nature">
        <title>Complex archaea that bridge the gap between prokaryotes and eukaryotes.</title>
        <authorList>
            <person name="Spang A."/>
            <person name="Saw J.H."/>
            <person name="Jorgensen S.L."/>
            <person name="Zaremba-Niedzwiedzka K."/>
            <person name="Martijn J."/>
            <person name="Lind A.E."/>
            <person name="van Eijk R."/>
            <person name="Schleper C."/>
            <person name="Guy L."/>
            <person name="Ettema T.J."/>
        </authorList>
    </citation>
    <scope>NUCLEOTIDE SEQUENCE</scope>
</reference>
<accession>A0A0F9GIQ7</accession>